<keyword evidence="2" id="KW-1185">Reference proteome</keyword>
<dbReference type="Proteomes" id="UP000184330">
    <property type="component" value="Unassembled WGS sequence"/>
</dbReference>
<gene>
    <name evidence="1" type="ORF">PAC_18344</name>
</gene>
<reference evidence="1 2" key="1">
    <citation type="submission" date="2016-03" db="EMBL/GenBank/DDBJ databases">
        <authorList>
            <person name="Ploux O."/>
        </authorList>
    </citation>
    <scope>NUCLEOTIDE SEQUENCE [LARGE SCALE GENOMIC DNA]</scope>
    <source>
        <strain evidence="1 2">UAMH 11012</strain>
    </source>
</reference>
<evidence type="ECO:0000313" key="2">
    <source>
        <dbReference type="Proteomes" id="UP000184330"/>
    </source>
</evidence>
<organism evidence="1 2">
    <name type="scientific">Phialocephala subalpina</name>
    <dbReference type="NCBI Taxonomy" id="576137"/>
    <lineage>
        <taxon>Eukaryota</taxon>
        <taxon>Fungi</taxon>
        <taxon>Dikarya</taxon>
        <taxon>Ascomycota</taxon>
        <taxon>Pezizomycotina</taxon>
        <taxon>Leotiomycetes</taxon>
        <taxon>Helotiales</taxon>
        <taxon>Mollisiaceae</taxon>
        <taxon>Phialocephala</taxon>
        <taxon>Phialocephala fortinii species complex</taxon>
    </lineage>
</organism>
<dbReference type="AlphaFoldDB" id="A0A1L7XTW7"/>
<name>A0A1L7XTW7_9HELO</name>
<protein>
    <submittedName>
        <fullName evidence="1">Uncharacterized protein</fullName>
    </submittedName>
</protein>
<dbReference type="EMBL" id="FJOG01000055">
    <property type="protein sequence ID" value="CZR68445.1"/>
    <property type="molecule type" value="Genomic_DNA"/>
</dbReference>
<sequence length="119" mass="13059">MKAVVAVTEEVARAGRELQAMKIDDAMAQANSQFPDIRYFTTKHSWSNGVCSGTEAAGARVGKADADYIFRDLDTQLDCKVDEQASDLALPVLLHCEIDDDTRGYTHDIGLYCCKNILA</sequence>
<accession>A0A1L7XTW7</accession>
<evidence type="ECO:0000313" key="1">
    <source>
        <dbReference type="EMBL" id="CZR68445.1"/>
    </source>
</evidence>
<proteinExistence type="predicted"/>